<evidence type="ECO:0000313" key="2">
    <source>
        <dbReference type="Proteomes" id="UP000241762"/>
    </source>
</evidence>
<name>A0A2P1P8B1_9RICK</name>
<dbReference type="RefSeq" id="WP_106874354.1">
    <property type="nucleotide sequence ID" value="NZ_CP027845.1"/>
</dbReference>
<keyword evidence="2" id="KW-1185">Reference proteome</keyword>
<organism evidence="1 2">
    <name type="scientific">Candidatus Phycorickettsia trachydisci</name>
    <dbReference type="NCBI Taxonomy" id="2115978"/>
    <lineage>
        <taxon>Bacteria</taxon>
        <taxon>Pseudomonadati</taxon>
        <taxon>Pseudomonadota</taxon>
        <taxon>Alphaproteobacteria</taxon>
        <taxon>Rickettsiales</taxon>
        <taxon>Rickettsiaceae</taxon>
        <taxon>Candidatus Phycorickettsia</taxon>
    </lineage>
</organism>
<dbReference type="AlphaFoldDB" id="A0A2P1P8B1"/>
<reference evidence="1 2" key="1">
    <citation type="submission" date="2018-03" db="EMBL/GenBank/DDBJ databases">
        <title>A gene transfer event suggests a long-term partnership between eustigmatophyte algae and a novel lineage of endosymbiotic bacteria.</title>
        <authorList>
            <person name="Yurchenko T."/>
            <person name="Sevcikova T."/>
            <person name="Pribyl P."/>
            <person name="El Karkouri K."/>
            <person name="Klimes V."/>
            <person name="Amaral R."/>
            <person name="Zbrankova V."/>
            <person name="Kim E."/>
            <person name="Raoult D."/>
            <person name="Santos L.M.A."/>
            <person name="Elias M."/>
        </authorList>
    </citation>
    <scope>NUCLEOTIDE SEQUENCE [LARGE SCALE GENOMIC DNA]</scope>
    <source>
        <strain evidence="1">CCALA 838</strain>
    </source>
</reference>
<dbReference type="KEGG" id="ptc:phytr_5490"/>
<accession>A0A2P1P8B1</accession>
<dbReference type="EMBL" id="CP027845">
    <property type="protein sequence ID" value="AVP87494.1"/>
    <property type="molecule type" value="Genomic_DNA"/>
</dbReference>
<gene>
    <name evidence="1" type="ORF">phytr_5490</name>
</gene>
<dbReference type="Proteomes" id="UP000241762">
    <property type="component" value="Chromosome"/>
</dbReference>
<protein>
    <submittedName>
        <fullName evidence="1">Uncharacterized protein</fullName>
    </submittedName>
</protein>
<evidence type="ECO:0000313" key="1">
    <source>
        <dbReference type="EMBL" id="AVP87494.1"/>
    </source>
</evidence>
<sequence>MISYLSLKDSSTYLNTAFLFVSYNTTTLLYDKRISKLKAKNLMKEYSQLEKMKLINNSLCFITAVNHIVNLLKQGPESKGDHAHGIALVTNAVMVKDLFYEIMNYVSKEIKEIRSEVEEIPVAEVVLTESAVEGVSSGGDVGVMNVGEESKNLE</sequence>
<proteinExistence type="predicted"/>